<reference evidence="1 2" key="1">
    <citation type="journal article" date="2018" name="Front. Plant Sci.">
        <title>Red Clover (Trifolium pratense) and Zigzag Clover (T. medium) - A Picture of Genomic Similarities and Differences.</title>
        <authorList>
            <person name="Dluhosova J."/>
            <person name="Istvanek J."/>
            <person name="Nedelnik J."/>
            <person name="Repkova J."/>
        </authorList>
    </citation>
    <scope>NUCLEOTIDE SEQUENCE [LARGE SCALE GENOMIC DNA]</scope>
    <source>
        <strain evidence="2">cv. 10/8</strain>
        <tissue evidence="1">Leaf</tissue>
    </source>
</reference>
<evidence type="ECO:0000313" key="1">
    <source>
        <dbReference type="EMBL" id="MCH87058.1"/>
    </source>
</evidence>
<proteinExistence type="predicted"/>
<dbReference type="Proteomes" id="UP000265520">
    <property type="component" value="Unassembled WGS sequence"/>
</dbReference>
<dbReference type="AlphaFoldDB" id="A0A392MK09"/>
<evidence type="ECO:0000313" key="2">
    <source>
        <dbReference type="Proteomes" id="UP000265520"/>
    </source>
</evidence>
<keyword evidence="2" id="KW-1185">Reference proteome</keyword>
<protein>
    <submittedName>
        <fullName evidence="1">SMC3 protein</fullName>
    </submittedName>
</protein>
<accession>A0A392MK09</accession>
<gene>
    <name evidence="1" type="ORF">A2U01_0007923</name>
</gene>
<name>A0A392MK09_9FABA</name>
<dbReference type="EMBL" id="LXQA010011434">
    <property type="protein sequence ID" value="MCH87058.1"/>
    <property type="molecule type" value="Genomic_DNA"/>
</dbReference>
<comment type="caution">
    <text evidence="1">The sequence shown here is derived from an EMBL/GenBank/DDBJ whole genome shotgun (WGS) entry which is preliminary data.</text>
</comment>
<sequence length="52" mass="6116">MFGYDSFNMYIKKVEIEGFKSYREKFATEDFSPKVNCVGISFMTCHVMMEAQ</sequence>
<organism evidence="1 2">
    <name type="scientific">Trifolium medium</name>
    <dbReference type="NCBI Taxonomy" id="97028"/>
    <lineage>
        <taxon>Eukaryota</taxon>
        <taxon>Viridiplantae</taxon>
        <taxon>Streptophyta</taxon>
        <taxon>Embryophyta</taxon>
        <taxon>Tracheophyta</taxon>
        <taxon>Spermatophyta</taxon>
        <taxon>Magnoliopsida</taxon>
        <taxon>eudicotyledons</taxon>
        <taxon>Gunneridae</taxon>
        <taxon>Pentapetalae</taxon>
        <taxon>rosids</taxon>
        <taxon>fabids</taxon>
        <taxon>Fabales</taxon>
        <taxon>Fabaceae</taxon>
        <taxon>Papilionoideae</taxon>
        <taxon>50 kb inversion clade</taxon>
        <taxon>NPAAA clade</taxon>
        <taxon>Hologalegina</taxon>
        <taxon>IRL clade</taxon>
        <taxon>Trifolieae</taxon>
        <taxon>Trifolium</taxon>
    </lineage>
</organism>